<keyword evidence="2" id="KW-1185">Reference proteome</keyword>
<dbReference type="AlphaFoldDB" id="A0A3D9QVE3"/>
<accession>A0A3D9QVE3</accession>
<dbReference type="EMBL" id="QTTN01000036">
    <property type="protein sequence ID" value="REE68765.1"/>
    <property type="molecule type" value="Genomic_DNA"/>
</dbReference>
<dbReference type="Proteomes" id="UP000256304">
    <property type="component" value="Unassembled WGS sequence"/>
</dbReference>
<proteinExistence type="predicted"/>
<reference evidence="1 2" key="1">
    <citation type="submission" date="2018-08" db="EMBL/GenBank/DDBJ databases">
        <title>Genomic Encyclopedia of Type Strains, Phase III (KMG-III): the genomes of soil and plant-associated and newly described type strains.</title>
        <authorList>
            <person name="Whitman W."/>
        </authorList>
    </citation>
    <scope>NUCLEOTIDE SEQUENCE [LARGE SCALE GENOMIC DNA]</scope>
    <source>
        <strain evidence="1 2">CGMCC 1.10966</strain>
    </source>
</reference>
<evidence type="ECO:0000313" key="2">
    <source>
        <dbReference type="Proteomes" id="UP000256304"/>
    </source>
</evidence>
<organism evidence="1 2">
    <name type="scientific">Paenibacillus taihuensis</name>
    <dbReference type="NCBI Taxonomy" id="1156355"/>
    <lineage>
        <taxon>Bacteria</taxon>
        <taxon>Bacillati</taxon>
        <taxon>Bacillota</taxon>
        <taxon>Bacilli</taxon>
        <taxon>Bacillales</taxon>
        <taxon>Paenibacillaceae</taxon>
        <taxon>Paenibacillus</taxon>
    </lineage>
</organism>
<sequence>MLYIFGGLPGTGKSTRAKLGAVWRSHSRFHLLKSK</sequence>
<protein>
    <submittedName>
        <fullName evidence="1">Uncharacterized protein</fullName>
    </submittedName>
</protein>
<comment type="caution">
    <text evidence="1">The sequence shown here is derived from an EMBL/GenBank/DDBJ whole genome shotgun (WGS) entry which is preliminary data.</text>
</comment>
<evidence type="ECO:0000313" key="1">
    <source>
        <dbReference type="EMBL" id="REE68765.1"/>
    </source>
</evidence>
<gene>
    <name evidence="1" type="ORF">A8990_13631</name>
</gene>
<name>A0A3D9QVE3_9BACL</name>